<dbReference type="Proteomes" id="UP000799291">
    <property type="component" value="Unassembled WGS sequence"/>
</dbReference>
<reference evidence="2" key="1">
    <citation type="journal article" date="2020" name="Stud. Mycol.">
        <title>101 Dothideomycetes genomes: a test case for predicting lifestyles and emergence of pathogens.</title>
        <authorList>
            <person name="Haridas S."/>
            <person name="Albert R."/>
            <person name="Binder M."/>
            <person name="Bloem J."/>
            <person name="Labutti K."/>
            <person name="Salamov A."/>
            <person name="Andreopoulos B."/>
            <person name="Baker S."/>
            <person name="Barry K."/>
            <person name="Bills G."/>
            <person name="Bluhm B."/>
            <person name="Cannon C."/>
            <person name="Castanera R."/>
            <person name="Culley D."/>
            <person name="Daum C."/>
            <person name="Ezra D."/>
            <person name="Gonzalez J."/>
            <person name="Henrissat B."/>
            <person name="Kuo A."/>
            <person name="Liang C."/>
            <person name="Lipzen A."/>
            <person name="Lutzoni F."/>
            <person name="Magnuson J."/>
            <person name="Mondo S."/>
            <person name="Nolan M."/>
            <person name="Ohm R."/>
            <person name="Pangilinan J."/>
            <person name="Park H.-J."/>
            <person name="Ramirez L."/>
            <person name="Alfaro M."/>
            <person name="Sun H."/>
            <person name="Tritt A."/>
            <person name="Yoshinaga Y."/>
            <person name="Zwiers L.-H."/>
            <person name="Turgeon B."/>
            <person name="Goodwin S."/>
            <person name="Spatafora J."/>
            <person name="Crous P."/>
            <person name="Grigoriev I."/>
        </authorList>
    </citation>
    <scope>NUCLEOTIDE SEQUENCE</scope>
    <source>
        <strain evidence="2">CBS 122367</strain>
    </source>
</reference>
<keyword evidence="3" id="KW-1185">Reference proteome</keyword>
<evidence type="ECO:0000256" key="1">
    <source>
        <dbReference type="SAM" id="MobiDB-lite"/>
    </source>
</evidence>
<evidence type="ECO:0000313" key="3">
    <source>
        <dbReference type="Proteomes" id="UP000799291"/>
    </source>
</evidence>
<evidence type="ECO:0000313" key="2">
    <source>
        <dbReference type="EMBL" id="KAF2676110.1"/>
    </source>
</evidence>
<feature type="compositionally biased region" description="Polar residues" evidence="1">
    <location>
        <begin position="150"/>
        <end position="162"/>
    </location>
</feature>
<dbReference type="AlphaFoldDB" id="A0A6G1IDK3"/>
<proteinExistence type="predicted"/>
<dbReference type="EMBL" id="MU005639">
    <property type="protein sequence ID" value="KAF2676110.1"/>
    <property type="molecule type" value="Genomic_DNA"/>
</dbReference>
<protein>
    <submittedName>
        <fullName evidence="2">Uncharacterized protein</fullName>
    </submittedName>
</protein>
<feature type="region of interest" description="Disordered" evidence="1">
    <location>
        <begin position="130"/>
        <end position="162"/>
    </location>
</feature>
<accession>A0A6G1IDK3</accession>
<gene>
    <name evidence="2" type="ORF">K458DRAFT_193469</name>
</gene>
<organism evidence="2 3">
    <name type="scientific">Lentithecium fluviatile CBS 122367</name>
    <dbReference type="NCBI Taxonomy" id="1168545"/>
    <lineage>
        <taxon>Eukaryota</taxon>
        <taxon>Fungi</taxon>
        <taxon>Dikarya</taxon>
        <taxon>Ascomycota</taxon>
        <taxon>Pezizomycotina</taxon>
        <taxon>Dothideomycetes</taxon>
        <taxon>Pleosporomycetidae</taxon>
        <taxon>Pleosporales</taxon>
        <taxon>Massarineae</taxon>
        <taxon>Lentitheciaceae</taxon>
        <taxon>Lentithecium</taxon>
    </lineage>
</organism>
<name>A0A6G1IDK3_9PLEO</name>
<sequence>MLRPRCPMQVAMDGERLRVFAILHRRANAVWRMKADETTALMTCRNVLVESVCGVLSETVRQADLRSMNELNFEAGTVQPATARPRPSRCQRPRRVVKRAAFACLQQLVRYQKSGRSLPQRHAWRGMLQPAASLDKTKPSPSARLPSERPTLQISQSAAWVE</sequence>